<dbReference type="AlphaFoldDB" id="A0A212KF51"/>
<dbReference type="EMBL" id="FLUL01000002">
    <property type="protein sequence ID" value="SBW10364.1"/>
    <property type="molecule type" value="Genomic_DNA"/>
</dbReference>
<dbReference type="GO" id="GO:0003677">
    <property type="term" value="F:DNA binding"/>
    <property type="evidence" value="ECO:0007669"/>
    <property type="project" value="InterPro"/>
</dbReference>
<reference evidence="1" key="1">
    <citation type="submission" date="2016-04" db="EMBL/GenBank/DDBJ databases">
        <authorList>
            <person name="Evans L.H."/>
            <person name="Alamgir A."/>
            <person name="Owens N."/>
            <person name="Weber N.D."/>
            <person name="Virtaneva K."/>
            <person name="Barbian K."/>
            <person name="Babar A."/>
            <person name="Rosenke K."/>
        </authorList>
    </citation>
    <scope>NUCLEOTIDE SEQUENCE</scope>
    <source>
        <strain evidence="1">86-2</strain>
    </source>
</reference>
<evidence type="ECO:0000313" key="1">
    <source>
        <dbReference type="EMBL" id="SBW10364.1"/>
    </source>
</evidence>
<accession>A0A212KF51</accession>
<organism evidence="1">
    <name type="scientific">uncultured Dysgonomonas sp</name>
    <dbReference type="NCBI Taxonomy" id="206096"/>
    <lineage>
        <taxon>Bacteria</taxon>
        <taxon>Pseudomonadati</taxon>
        <taxon>Bacteroidota</taxon>
        <taxon>Bacteroidia</taxon>
        <taxon>Bacteroidales</taxon>
        <taxon>Dysgonomonadaceae</taxon>
        <taxon>Dysgonomonas</taxon>
        <taxon>environmental samples</taxon>
    </lineage>
</organism>
<dbReference type="InterPro" id="IPR008593">
    <property type="entry name" value="Dam_MeTrfase"/>
</dbReference>
<name>A0A212KF51_9BACT</name>
<evidence type="ECO:0008006" key="2">
    <source>
        <dbReference type="Google" id="ProtNLM"/>
    </source>
</evidence>
<protein>
    <recommendedName>
        <fullName evidence="2">Phage N-6-adenine-methyltransferase</fullName>
    </recommendedName>
</protein>
<dbReference type="GO" id="GO:0009007">
    <property type="term" value="F:site-specific DNA-methyltransferase (adenine-specific) activity"/>
    <property type="evidence" value="ECO:0007669"/>
    <property type="project" value="InterPro"/>
</dbReference>
<gene>
    <name evidence="1" type="ORF">KL86DYS2_20054</name>
</gene>
<sequence>MRENDEWYTPKEIIQSLGEFDLDPATSLIAYEQNKSAKRYFTAENDGLLQEWHGRVWLNPPYPNPLIQQFLRKMAEHNNGIALVFAKIEAKWFHDIVLKCATAVKFLYNRVRFYKPDGTQGLQPRNGSMLIAYGRDNAEMLMNNALKGKFLFLN</sequence>
<proteinExistence type="predicted"/>
<dbReference type="Pfam" id="PF05869">
    <property type="entry name" value="Dam"/>
    <property type="match status" value="1"/>
</dbReference>
<dbReference type="GO" id="GO:0009307">
    <property type="term" value="P:DNA restriction-modification system"/>
    <property type="evidence" value="ECO:0007669"/>
    <property type="project" value="InterPro"/>
</dbReference>